<dbReference type="AlphaFoldDB" id="A0A558AXX7"/>
<dbReference type="NCBIfam" id="TIGR00006">
    <property type="entry name" value="16S rRNA (cytosine(1402)-N(4))-methyltransferase RsmH"/>
    <property type="match status" value="1"/>
</dbReference>
<proteinExistence type="inferred from homology"/>
<comment type="caution">
    <text evidence="8">The sequence shown here is derived from an EMBL/GenBank/DDBJ whole genome shotgun (WGS) entry which is preliminary data.</text>
</comment>
<comment type="function">
    <text evidence="7">Specifically methylates the N4 position of cytidine in position 1402 (C1402) of 16S rRNA.</text>
</comment>
<dbReference type="SUPFAM" id="SSF53335">
    <property type="entry name" value="S-adenosyl-L-methionine-dependent methyltransferases"/>
    <property type="match status" value="1"/>
</dbReference>
<reference evidence="8 9" key="1">
    <citation type="submission" date="2019-07" db="EMBL/GenBank/DDBJ databases">
        <title>Salinicoccus cyprini sp. nov., isolated from gastro-intestinal tract of mirror carp, Cyprinus carpio var. specularis, collected from Gobind Sagar Reservoir, Himachal Pradesh, India.</title>
        <authorList>
            <person name="Talwar C."/>
            <person name="Singh A.K."/>
            <person name="Lal R."/>
            <person name="Negi R.K."/>
        </authorList>
    </citation>
    <scope>NUCLEOTIDE SEQUENCE [LARGE SCALE GENOMIC DNA]</scope>
    <source>
        <strain evidence="8 9">CT19</strain>
    </source>
</reference>
<dbReference type="RefSeq" id="WP_145285152.1">
    <property type="nucleotide sequence ID" value="NZ_VMSJ01000001.1"/>
</dbReference>
<feature type="binding site" evidence="7">
    <location>
        <position position="105"/>
    </location>
    <ligand>
        <name>S-adenosyl-L-methionine</name>
        <dbReference type="ChEBI" id="CHEBI:59789"/>
    </ligand>
</feature>
<keyword evidence="2 7" id="KW-0963">Cytoplasm</keyword>
<evidence type="ECO:0000256" key="3">
    <source>
        <dbReference type="ARBA" id="ARBA00022552"/>
    </source>
</evidence>
<dbReference type="HAMAP" id="MF_01007">
    <property type="entry name" value="16SrRNA_methyltr_H"/>
    <property type="match status" value="1"/>
</dbReference>
<dbReference type="Gene3D" id="3.40.50.150">
    <property type="entry name" value="Vaccinia Virus protein VP39"/>
    <property type="match status" value="1"/>
</dbReference>
<dbReference type="EMBL" id="VMSJ01000001">
    <property type="protein sequence ID" value="TVT29113.1"/>
    <property type="molecule type" value="Genomic_DNA"/>
</dbReference>
<gene>
    <name evidence="7 8" type="primary">rsmH</name>
    <name evidence="8" type="ORF">FO441_02205</name>
</gene>
<evidence type="ECO:0000256" key="1">
    <source>
        <dbReference type="ARBA" id="ARBA00010396"/>
    </source>
</evidence>
<dbReference type="GO" id="GO:0005737">
    <property type="term" value="C:cytoplasm"/>
    <property type="evidence" value="ECO:0007669"/>
    <property type="project" value="UniProtKB-SubCell"/>
</dbReference>
<dbReference type="InterPro" id="IPR029063">
    <property type="entry name" value="SAM-dependent_MTases_sf"/>
</dbReference>
<evidence type="ECO:0000313" key="8">
    <source>
        <dbReference type="EMBL" id="TVT29113.1"/>
    </source>
</evidence>
<evidence type="ECO:0000313" key="9">
    <source>
        <dbReference type="Proteomes" id="UP000315103"/>
    </source>
</evidence>
<evidence type="ECO:0000256" key="2">
    <source>
        <dbReference type="ARBA" id="ARBA00022490"/>
    </source>
</evidence>
<dbReference type="OrthoDB" id="9806637at2"/>
<evidence type="ECO:0000256" key="4">
    <source>
        <dbReference type="ARBA" id="ARBA00022603"/>
    </source>
</evidence>
<comment type="similarity">
    <text evidence="1 7">Belongs to the methyltransferase superfamily. RsmH family.</text>
</comment>
<keyword evidence="3 7" id="KW-0698">rRNA processing</keyword>
<feature type="binding site" evidence="7">
    <location>
        <position position="51"/>
    </location>
    <ligand>
        <name>S-adenosyl-L-methionine</name>
        <dbReference type="ChEBI" id="CHEBI:59789"/>
    </ligand>
</feature>
<keyword evidence="9" id="KW-1185">Reference proteome</keyword>
<comment type="catalytic activity">
    <reaction evidence="7">
        <text>cytidine(1402) in 16S rRNA + S-adenosyl-L-methionine = N(4)-methylcytidine(1402) in 16S rRNA + S-adenosyl-L-homocysteine + H(+)</text>
        <dbReference type="Rhea" id="RHEA:42928"/>
        <dbReference type="Rhea" id="RHEA-COMP:10286"/>
        <dbReference type="Rhea" id="RHEA-COMP:10287"/>
        <dbReference type="ChEBI" id="CHEBI:15378"/>
        <dbReference type="ChEBI" id="CHEBI:57856"/>
        <dbReference type="ChEBI" id="CHEBI:59789"/>
        <dbReference type="ChEBI" id="CHEBI:74506"/>
        <dbReference type="ChEBI" id="CHEBI:82748"/>
        <dbReference type="EC" id="2.1.1.199"/>
    </reaction>
</comment>
<dbReference type="Proteomes" id="UP000315103">
    <property type="component" value="Unassembled WGS sequence"/>
</dbReference>
<evidence type="ECO:0000256" key="7">
    <source>
        <dbReference type="HAMAP-Rule" id="MF_01007"/>
    </source>
</evidence>
<name>A0A558AXX7_9STAP</name>
<dbReference type="GO" id="GO:0070475">
    <property type="term" value="P:rRNA base methylation"/>
    <property type="evidence" value="ECO:0007669"/>
    <property type="project" value="UniProtKB-UniRule"/>
</dbReference>
<protein>
    <recommendedName>
        <fullName evidence="7">Ribosomal RNA small subunit methyltransferase H</fullName>
        <ecNumber evidence="7">2.1.1.199</ecNumber>
    </recommendedName>
    <alternativeName>
        <fullName evidence="7">16S rRNA m(4)C1402 methyltransferase</fullName>
    </alternativeName>
    <alternativeName>
        <fullName evidence="7">rRNA (cytosine-N(4)-)-methyltransferase RsmH</fullName>
    </alternativeName>
</protein>
<dbReference type="GO" id="GO:0071424">
    <property type="term" value="F:rRNA (cytosine-N4-)-methyltransferase activity"/>
    <property type="evidence" value="ECO:0007669"/>
    <property type="project" value="UniProtKB-UniRule"/>
</dbReference>
<dbReference type="Pfam" id="PF01795">
    <property type="entry name" value="Methyltransf_5"/>
    <property type="match status" value="1"/>
</dbReference>
<evidence type="ECO:0000256" key="6">
    <source>
        <dbReference type="ARBA" id="ARBA00022691"/>
    </source>
</evidence>
<dbReference type="InterPro" id="IPR023397">
    <property type="entry name" value="SAM-dep_MeTrfase_MraW_recog"/>
</dbReference>
<evidence type="ECO:0000256" key="5">
    <source>
        <dbReference type="ARBA" id="ARBA00022679"/>
    </source>
</evidence>
<keyword evidence="6 7" id="KW-0949">S-adenosyl-L-methionine</keyword>
<accession>A0A558AXX7</accession>
<feature type="binding site" evidence="7">
    <location>
        <position position="77"/>
    </location>
    <ligand>
        <name>S-adenosyl-L-methionine</name>
        <dbReference type="ChEBI" id="CHEBI:59789"/>
    </ligand>
</feature>
<dbReference type="PANTHER" id="PTHR11265">
    <property type="entry name" value="S-ADENOSYL-METHYLTRANSFERASE MRAW"/>
    <property type="match status" value="1"/>
</dbReference>
<feature type="binding site" evidence="7">
    <location>
        <begin position="32"/>
        <end position="34"/>
    </location>
    <ligand>
        <name>S-adenosyl-L-methionine</name>
        <dbReference type="ChEBI" id="CHEBI:59789"/>
    </ligand>
</feature>
<dbReference type="FunFam" id="1.10.150.170:FF:000001">
    <property type="entry name" value="Ribosomal RNA small subunit methyltransferase H"/>
    <property type="match status" value="1"/>
</dbReference>
<feature type="binding site" evidence="7">
    <location>
        <position position="98"/>
    </location>
    <ligand>
        <name>S-adenosyl-L-methionine</name>
        <dbReference type="ChEBI" id="CHEBI:59789"/>
    </ligand>
</feature>
<dbReference type="PIRSF" id="PIRSF004486">
    <property type="entry name" value="MraW"/>
    <property type="match status" value="1"/>
</dbReference>
<sequence length="309" mass="35040">MFRHDTVLLEETVDGLNIRPDGIYVDATLGGGGHSAYLLEQLTTGHLFAFDQDSLAIQNAEEKFKDSNNLTLIHSNFEHLTEALSEQGVTGIDGILYDLGVSSPQLDITERGFSHSKEARLDMRMDQSQSLDAYEIVNTYSYEQLTSIFFRYGEEKFSKKIAREIERLRAVKPIETTVELTEIIKSQIPHKFRRTGGHPAKRVFQALRIAVNDELGVFERSLEQAIGLLNKGGRVSVITFHSLEDRICKQMFMEYESGPELPRNMPIIPEAYEPILKRVNKKPIVADDMAVEDNPRARSAKLRIAEKQK</sequence>
<dbReference type="PANTHER" id="PTHR11265:SF0">
    <property type="entry name" value="12S RRNA N4-METHYLCYTIDINE METHYLTRANSFERASE"/>
    <property type="match status" value="1"/>
</dbReference>
<dbReference type="SUPFAM" id="SSF81799">
    <property type="entry name" value="Putative methyltransferase TM0872, insert domain"/>
    <property type="match status" value="1"/>
</dbReference>
<keyword evidence="4 7" id="KW-0489">Methyltransferase</keyword>
<comment type="subcellular location">
    <subcellularLocation>
        <location evidence="7">Cytoplasm</location>
    </subcellularLocation>
</comment>
<dbReference type="EC" id="2.1.1.199" evidence="7"/>
<keyword evidence="5 7" id="KW-0808">Transferase</keyword>
<organism evidence="8 9">
    <name type="scientific">Salinicoccus cyprini</name>
    <dbReference type="NCBI Taxonomy" id="2493691"/>
    <lineage>
        <taxon>Bacteria</taxon>
        <taxon>Bacillati</taxon>
        <taxon>Bacillota</taxon>
        <taxon>Bacilli</taxon>
        <taxon>Bacillales</taxon>
        <taxon>Staphylococcaceae</taxon>
        <taxon>Salinicoccus</taxon>
    </lineage>
</organism>
<dbReference type="InterPro" id="IPR002903">
    <property type="entry name" value="RsmH"/>
</dbReference>
<dbReference type="Gene3D" id="1.10.150.170">
    <property type="entry name" value="Putative methyltransferase TM0872, insert domain"/>
    <property type="match status" value="1"/>
</dbReference>